<protein>
    <submittedName>
        <fullName evidence="1">Uncharacterized protein</fullName>
    </submittedName>
</protein>
<sequence>MRGLLVFSLSPLPSKRITPAYAGTTPRLLQSFQKIQDHPCICGDYEYSKKESKEELGSPLHMRGLHKQDILMSVSIRITPAYAGTTTNSSFKFCHCQDHPCICGDYLYKCAQNFLIPGSPLHMRGLPILLMGSYINQRITPAYAGTTDTIPQPSLFIWDHPCICGDYLSCKASTVFELRITPAYAGTTLKRSRNYLISIIKYPIIYSLYELIFLPELHLQELCEELFHQCHRILKQFLACSYSKISYLFLQTA</sequence>
<evidence type="ECO:0000313" key="2">
    <source>
        <dbReference type="Proteomes" id="UP000250070"/>
    </source>
</evidence>
<dbReference type="AntiFam" id="ANF00057">
    <property type="entry name" value="Translation of E. coli type CRISPR repeat"/>
</dbReference>
<organism evidence="1 2">
    <name type="scientific">Peptoniphilus harei</name>
    <dbReference type="NCBI Taxonomy" id="54005"/>
    <lineage>
        <taxon>Bacteria</taxon>
        <taxon>Bacillati</taxon>
        <taxon>Bacillota</taxon>
        <taxon>Tissierellia</taxon>
        <taxon>Tissierellales</taxon>
        <taxon>Peptoniphilaceae</taxon>
        <taxon>Peptoniphilus</taxon>
    </lineage>
</organism>
<accession>A0A2X1YG45</accession>
<evidence type="ECO:0000313" key="1">
    <source>
        <dbReference type="EMBL" id="SPY46471.1"/>
    </source>
</evidence>
<dbReference type="AlphaFoldDB" id="A0A2X1YG45"/>
<dbReference type="Proteomes" id="UP000250070">
    <property type="component" value="Unassembled WGS sequence"/>
</dbReference>
<reference evidence="1 2" key="1">
    <citation type="submission" date="2018-06" db="EMBL/GenBank/DDBJ databases">
        <authorList>
            <consortium name="Pathogen Informatics"/>
            <person name="Doyle S."/>
        </authorList>
    </citation>
    <scope>NUCLEOTIDE SEQUENCE [LARGE SCALE GENOMIC DNA]</scope>
    <source>
        <strain evidence="1 2">NCTC13076</strain>
    </source>
</reference>
<gene>
    <name evidence="1" type="ORF">NCTC13076_00464</name>
</gene>
<name>A0A2X1YG45_9FIRM</name>
<proteinExistence type="predicted"/>
<dbReference type="EMBL" id="UATM01000032">
    <property type="protein sequence ID" value="SPY46471.1"/>
    <property type="molecule type" value="Genomic_DNA"/>
</dbReference>